<evidence type="ECO:0000256" key="5">
    <source>
        <dbReference type="ARBA" id="ARBA00022857"/>
    </source>
</evidence>
<comment type="similarity">
    <text evidence="1">Belongs to the carotenoid/retinoid oxidoreductase family. CrtISO subfamily.</text>
</comment>
<protein>
    <recommendedName>
        <fullName evidence="9">All-trans-retinol 13,14-reductase</fullName>
    </recommendedName>
</protein>
<accession>A0A8J2RQJ3</accession>
<dbReference type="OrthoDB" id="38045at2759"/>
<keyword evidence="2" id="KW-0285">Flavoprotein</keyword>
<evidence type="ECO:0000313" key="7">
    <source>
        <dbReference type="EMBL" id="CAH0100994.1"/>
    </source>
</evidence>
<keyword evidence="5" id="KW-0521">NADP</keyword>
<comment type="caution">
    <text evidence="7">The sequence shown here is derived from an EMBL/GenBank/DDBJ whole genome shotgun (WGS) entry which is preliminary data.</text>
</comment>
<dbReference type="PANTHER" id="PTHR46091:SF3">
    <property type="entry name" value="AMINE OXIDASE DOMAIN-CONTAINING PROTEIN"/>
    <property type="match status" value="1"/>
</dbReference>
<evidence type="ECO:0008006" key="9">
    <source>
        <dbReference type="Google" id="ProtNLM"/>
    </source>
</evidence>
<evidence type="ECO:0000256" key="1">
    <source>
        <dbReference type="ARBA" id="ARBA00005855"/>
    </source>
</evidence>
<dbReference type="Gene3D" id="3.50.50.60">
    <property type="entry name" value="FAD/NAD(P)-binding domain"/>
    <property type="match status" value="1"/>
</dbReference>
<keyword evidence="3" id="KW-0732">Signal</keyword>
<dbReference type="Pfam" id="PF13450">
    <property type="entry name" value="NAD_binding_8"/>
    <property type="match status" value="1"/>
</dbReference>
<evidence type="ECO:0000256" key="2">
    <source>
        <dbReference type="ARBA" id="ARBA00022630"/>
    </source>
</evidence>
<keyword evidence="4" id="KW-0274">FAD</keyword>
<keyword evidence="8" id="KW-1185">Reference proteome</keyword>
<gene>
    <name evidence="7" type="ORF">DGAL_LOCUS3290</name>
</gene>
<organism evidence="7 8">
    <name type="scientific">Daphnia galeata</name>
    <dbReference type="NCBI Taxonomy" id="27404"/>
    <lineage>
        <taxon>Eukaryota</taxon>
        <taxon>Metazoa</taxon>
        <taxon>Ecdysozoa</taxon>
        <taxon>Arthropoda</taxon>
        <taxon>Crustacea</taxon>
        <taxon>Branchiopoda</taxon>
        <taxon>Diplostraca</taxon>
        <taxon>Cladocera</taxon>
        <taxon>Anomopoda</taxon>
        <taxon>Daphniidae</taxon>
        <taxon>Daphnia</taxon>
    </lineage>
</organism>
<dbReference type="AlphaFoldDB" id="A0A8J2RQJ3"/>
<dbReference type="SUPFAM" id="SSF51905">
    <property type="entry name" value="FAD/NAD(P)-binding domain"/>
    <property type="match status" value="1"/>
</dbReference>
<dbReference type="InterPro" id="IPR052206">
    <property type="entry name" value="Retinol_saturase"/>
</dbReference>
<reference evidence="7" key="1">
    <citation type="submission" date="2021-11" db="EMBL/GenBank/DDBJ databases">
        <authorList>
            <person name="Schell T."/>
        </authorList>
    </citation>
    <scope>NUCLEOTIDE SEQUENCE</scope>
    <source>
        <strain evidence="7">M5</strain>
    </source>
</reference>
<evidence type="ECO:0000256" key="3">
    <source>
        <dbReference type="ARBA" id="ARBA00022729"/>
    </source>
</evidence>
<name>A0A8J2RQJ3_9CRUS</name>
<dbReference type="Proteomes" id="UP000789390">
    <property type="component" value="Unassembled WGS sequence"/>
</dbReference>
<keyword evidence="6" id="KW-0520">NAD</keyword>
<dbReference type="EMBL" id="CAKKLH010000048">
    <property type="protein sequence ID" value="CAH0100994.1"/>
    <property type="molecule type" value="Genomic_DNA"/>
</dbReference>
<evidence type="ECO:0000313" key="8">
    <source>
        <dbReference type="Proteomes" id="UP000789390"/>
    </source>
</evidence>
<proteinExistence type="inferred from homology"/>
<evidence type="ECO:0000256" key="6">
    <source>
        <dbReference type="ARBA" id="ARBA00023027"/>
    </source>
</evidence>
<dbReference type="PANTHER" id="PTHR46091">
    <property type="entry name" value="BLR7054 PROTEIN"/>
    <property type="match status" value="1"/>
</dbReference>
<sequence>MQYFDTVLILDVMGTNWVILGWKSPFVEDSRKGLTPLETNKLKRDKIMKQAFTKQLATEKEWDVIVIGSGIGGMSCAALLSKAGMKVLVLEKHYKCGGACHTFYEKGYEFDVGIQYTGNFIRPNLVRTYLEQISDGQIQWDHYDGDLDSLITNHLSPSQQQYNIPTGPDVFKNQLIGQFPKERKAIVLRTRSEMKSASNSKGLCFEARGCLFE</sequence>
<evidence type="ECO:0000256" key="4">
    <source>
        <dbReference type="ARBA" id="ARBA00022827"/>
    </source>
</evidence>
<dbReference type="InterPro" id="IPR036188">
    <property type="entry name" value="FAD/NAD-bd_sf"/>
</dbReference>